<evidence type="ECO:0000313" key="4">
    <source>
        <dbReference type="Proteomes" id="UP000199086"/>
    </source>
</evidence>
<feature type="transmembrane region" description="Helical" evidence="1">
    <location>
        <begin position="61"/>
        <end position="78"/>
    </location>
</feature>
<keyword evidence="4" id="KW-1185">Reference proteome</keyword>
<name>A0A1G6GU85_9ACTN</name>
<reference evidence="3 4" key="1">
    <citation type="submission" date="2016-06" db="EMBL/GenBank/DDBJ databases">
        <authorList>
            <person name="Olsen C.W."/>
            <person name="Carey S."/>
            <person name="Hinshaw L."/>
            <person name="Karasin A.I."/>
        </authorList>
    </citation>
    <scope>NUCLEOTIDE SEQUENCE [LARGE SCALE GENOMIC DNA]</scope>
    <source>
        <strain evidence="3 4">LZ-22</strain>
    </source>
</reference>
<evidence type="ECO:0000256" key="1">
    <source>
        <dbReference type="SAM" id="Phobius"/>
    </source>
</evidence>
<organism evidence="3 4">
    <name type="scientific">Raineyella antarctica</name>
    <dbReference type="NCBI Taxonomy" id="1577474"/>
    <lineage>
        <taxon>Bacteria</taxon>
        <taxon>Bacillati</taxon>
        <taxon>Actinomycetota</taxon>
        <taxon>Actinomycetes</taxon>
        <taxon>Propionibacteriales</taxon>
        <taxon>Propionibacteriaceae</taxon>
        <taxon>Raineyella</taxon>
    </lineage>
</organism>
<feature type="domain" description="YdbS-like PH" evidence="2">
    <location>
        <begin position="87"/>
        <end position="154"/>
    </location>
</feature>
<keyword evidence="1" id="KW-1133">Transmembrane helix</keyword>
<evidence type="ECO:0000313" key="3">
    <source>
        <dbReference type="EMBL" id="SDB85481.1"/>
    </source>
</evidence>
<dbReference type="EMBL" id="FMYF01000005">
    <property type="protein sequence ID" value="SDB85481.1"/>
    <property type="molecule type" value="Genomic_DNA"/>
</dbReference>
<evidence type="ECO:0000259" key="2">
    <source>
        <dbReference type="Pfam" id="PF03703"/>
    </source>
</evidence>
<dbReference type="Proteomes" id="UP000199086">
    <property type="component" value="Unassembled WGS sequence"/>
</dbReference>
<proteinExistence type="predicted"/>
<accession>A0A1G6GU85</accession>
<dbReference type="Pfam" id="PF03703">
    <property type="entry name" value="bPH_2"/>
    <property type="match status" value="1"/>
</dbReference>
<sequence>MRRRGFLERWLDPRIDRHLISDEGEVVIDEVAHHWVVMIKPVGVVLLGVAAILGMPFVGQLWWLLLVVGIGVVGRGLYRIQEEFMDRFVITNMRVFRVHGVFSQRIATVPMTRILDIDVHKPVVGRVLGYGHFTFESAAQDQGLRDIRYVGRPDERDLTIQRVIQRSGQRKAFRVAVEDPADDGT</sequence>
<dbReference type="STRING" id="1577474.GA0111570_10564"/>
<feature type="transmembrane region" description="Helical" evidence="1">
    <location>
        <begin position="35"/>
        <end position="55"/>
    </location>
</feature>
<protein>
    <submittedName>
        <fullName evidence="3">PH domain-containing protein</fullName>
    </submittedName>
</protein>
<dbReference type="RefSeq" id="WP_245703094.1">
    <property type="nucleotide sequence ID" value="NZ_FMYF01000005.1"/>
</dbReference>
<dbReference type="AlphaFoldDB" id="A0A1G6GU85"/>
<dbReference type="InterPro" id="IPR005182">
    <property type="entry name" value="YdbS-like_PH"/>
</dbReference>
<gene>
    <name evidence="3" type="ORF">GA0111570_10564</name>
</gene>
<keyword evidence="1" id="KW-0812">Transmembrane</keyword>
<keyword evidence="1" id="KW-0472">Membrane</keyword>
<dbReference type="PANTHER" id="PTHR37938:SF1">
    <property type="entry name" value="BLL0215 PROTEIN"/>
    <property type="match status" value="1"/>
</dbReference>
<dbReference type="PANTHER" id="PTHR37938">
    <property type="entry name" value="BLL0215 PROTEIN"/>
    <property type="match status" value="1"/>
</dbReference>